<sequence length="127" mass="13538">MSALRHALLGAPLALLLLAAPAAAQVDCSDGGTTQADMNHCALATYREADATLNDTWAEVRGQLGTDSAVYEQLLAAQRLWIEFRDAACAAEAALYEGGSMAPMVESTCYTRLTEARTQDLTNFLTP</sequence>
<dbReference type="EMBL" id="JAAGAB010000001">
    <property type="protein sequence ID" value="NDU99981.1"/>
    <property type="molecule type" value="Genomic_DNA"/>
</dbReference>
<dbReference type="PANTHER" id="PTHR39176:SF1">
    <property type="entry name" value="PERIPLASMIC PROTEIN"/>
    <property type="match status" value="1"/>
</dbReference>
<protein>
    <submittedName>
        <fullName evidence="3">DUF1311 domain-containing protein</fullName>
    </submittedName>
</protein>
<dbReference type="PANTHER" id="PTHR39176">
    <property type="entry name" value="PERIPLASMIC PROTEIN-RELATED"/>
    <property type="match status" value="1"/>
</dbReference>
<dbReference type="AlphaFoldDB" id="A0A6B2JXB3"/>
<dbReference type="Proteomes" id="UP000474757">
    <property type="component" value="Unassembled WGS sequence"/>
</dbReference>
<dbReference type="Pfam" id="PF07007">
    <property type="entry name" value="LprI"/>
    <property type="match status" value="1"/>
</dbReference>
<feature type="chain" id="PRO_5025491542" evidence="1">
    <location>
        <begin position="25"/>
        <end position="127"/>
    </location>
</feature>
<keyword evidence="1" id="KW-0732">Signal</keyword>
<feature type="domain" description="Lysozyme inhibitor LprI-like N-terminal" evidence="2">
    <location>
        <begin position="28"/>
        <end position="121"/>
    </location>
</feature>
<accession>A0A6B2JXB3</accession>
<proteinExistence type="predicted"/>
<evidence type="ECO:0000256" key="1">
    <source>
        <dbReference type="SAM" id="SignalP"/>
    </source>
</evidence>
<comment type="caution">
    <text evidence="3">The sequence shown here is derived from an EMBL/GenBank/DDBJ whole genome shotgun (WGS) entry which is preliminary data.</text>
</comment>
<gene>
    <name evidence="3" type="ORF">GZA08_03225</name>
</gene>
<evidence type="ECO:0000313" key="4">
    <source>
        <dbReference type="Proteomes" id="UP000474757"/>
    </source>
</evidence>
<keyword evidence="4" id="KW-1185">Reference proteome</keyword>
<evidence type="ECO:0000313" key="3">
    <source>
        <dbReference type="EMBL" id="NDU99981.1"/>
    </source>
</evidence>
<dbReference type="InterPro" id="IPR009739">
    <property type="entry name" value="LprI-like_N"/>
</dbReference>
<name>A0A6B2JXB3_9RHOB</name>
<feature type="signal peptide" evidence="1">
    <location>
        <begin position="1"/>
        <end position="24"/>
    </location>
</feature>
<organism evidence="3 4">
    <name type="scientific">Pseudoroseicyclus tamaricis</name>
    <dbReference type="NCBI Taxonomy" id="2705421"/>
    <lineage>
        <taxon>Bacteria</taxon>
        <taxon>Pseudomonadati</taxon>
        <taxon>Pseudomonadota</taxon>
        <taxon>Alphaproteobacteria</taxon>
        <taxon>Rhodobacterales</taxon>
        <taxon>Paracoccaceae</taxon>
        <taxon>Pseudoroseicyclus</taxon>
    </lineage>
</organism>
<dbReference type="RefSeq" id="WP_163889908.1">
    <property type="nucleotide sequence ID" value="NZ_JAAFYS010000001.1"/>
</dbReference>
<evidence type="ECO:0000259" key="2">
    <source>
        <dbReference type="Pfam" id="PF07007"/>
    </source>
</evidence>
<dbReference type="Gene3D" id="1.20.1270.180">
    <property type="match status" value="1"/>
</dbReference>
<reference evidence="3 4" key="1">
    <citation type="submission" date="2020-02" db="EMBL/GenBank/DDBJ databases">
        <title>Pseudoroseicyclus tamarix, sp. nov., isolated from offshore sediment of a Tamarix chinensis forest.</title>
        <authorList>
            <person name="Gai Y."/>
        </authorList>
    </citation>
    <scope>NUCLEOTIDE SEQUENCE [LARGE SCALE GENOMIC DNA]</scope>
    <source>
        <strain evidence="3 4">CLL3-39</strain>
    </source>
</reference>